<dbReference type="EMBL" id="NMUJ01000076">
    <property type="protein sequence ID" value="OYV02557.1"/>
    <property type="molecule type" value="Genomic_DNA"/>
</dbReference>
<feature type="non-terminal residue" evidence="1">
    <location>
        <position position="342"/>
    </location>
</feature>
<sequence length="342" mass="38066">MGGNLFDIENLEVGAEGIRGKRFDIEREFTLWGMTFHIDTVSVGYGTPGGGERKFYAGLTGKIKLCISGTEYELTDFHNLKVYHDGSWEGVITLADPFQLIPGNNYVLLEKLSFVNPPGETDWYLQLEGEINLPEPFDTLEPQQFAFKVNADGSGIGRVRVFQGHDGLGNDTTEFDLWIVTIDPIYVGLRLKFDEGDLVTEESDVSIVTDFYFPIINSDEKSRIRVGRIVREDSVIPGVKVTFDGDVLWSTEGVITLLRNDTLNLRDVFWINCSEVAIWPYPFAFVFTGSMGLNFRVIEGSVGFDTLRITADGFENLGTAISGGSFAIMEILEVGVDNVDFS</sequence>
<evidence type="ECO:0000313" key="1">
    <source>
        <dbReference type="EMBL" id="OYV02557.1"/>
    </source>
</evidence>
<organism evidence="1 2">
    <name type="scientific">candidate division WOR-3 bacterium 4484_18</name>
    <dbReference type="NCBI Taxonomy" id="2020626"/>
    <lineage>
        <taxon>Bacteria</taxon>
        <taxon>Bacteria division WOR-3</taxon>
    </lineage>
</organism>
<reference evidence="2" key="1">
    <citation type="submission" date="2017-07" db="EMBL/GenBank/DDBJ databases">
        <title>Novel pathways for hydrocarbon cycling and metabolic interdependencies in hydrothermal sediment communities.</title>
        <authorList>
            <person name="Dombrowski N."/>
            <person name="Seitz K."/>
            <person name="Teske A."/>
            <person name="Baker B."/>
        </authorList>
    </citation>
    <scope>NUCLEOTIDE SEQUENCE [LARGE SCALE GENOMIC DNA]</scope>
</reference>
<dbReference type="Proteomes" id="UP000216312">
    <property type="component" value="Unassembled WGS sequence"/>
</dbReference>
<accession>A0A257LSB2</accession>
<dbReference type="AlphaFoldDB" id="A0A257LSB2"/>
<evidence type="ECO:0000313" key="2">
    <source>
        <dbReference type="Proteomes" id="UP000216312"/>
    </source>
</evidence>
<name>A0A257LSB2_UNCW3</name>
<proteinExistence type="predicted"/>
<gene>
    <name evidence="1" type="ORF">CGW93_04915</name>
</gene>
<protein>
    <submittedName>
        <fullName evidence="1">Uncharacterized protein</fullName>
    </submittedName>
</protein>
<comment type="caution">
    <text evidence="1">The sequence shown here is derived from an EMBL/GenBank/DDBJ whole genome shotgun (WGS) entry which is preliminary data.</text>
</comment>